<protein>
    <submittedName>
        <fullName evidence="2">Uncharacterized protein</fullName>
    </submittedName>
</protein>
<organism evidence="2 3">
    <name type="scientific">Cronobacter muytjensii</name>
    <dbReference type="NCBI Taxonomy" id="413501"/>
    <lineage>
        <taxon>Bacteria</taxon>
        <taxon>Pseudomonadati</taxon>
        <taxon>Pseudomonadota</taxon>
        <taxon>Gammaproteobacteria</taxon>
        <taxon>Enterobacterales</taxon>
        <taxon>Enterobacteriaceae</taxon>
        <taxon>Cronobacter</taxon>
    </lineage>
</organism>
<gene>
    <name evidence="2" type="ORF">AUN14_04670</name>
    <name evidence="1" type="ORF">FZI19_07890</name>
</gene>
<dbReference type="Proteomes" id="UP000469927">
    <property type="component" value="Unassembled WGS sequence"/>
</dbReference>
<evidence type="ECO:0000313" key="3">
    <source>
        <dbReference type="Proteomes" id="UP000244378"/>
    </source>
</evidence>
<proteinExistence type="predicted"/>
<keyword evidence="4" id="KW-1185">Reference proteome</keyword>
<dbReference type="EMBL" id="MSAE01000005">
    <property type="protein sequence ID" value="PUX16918.1"/>
    <property type="molecule type" value="Genomic_DNA"/>
</dbReference>
<accession>A0A2T7AX40</accession>
<name>A0A2T7AX40_9ENTR</name>
<comment type="caution">
    <text evidence="2">The sequence shown here is derived from an EMBL/GenBank/DDBJ whole genome shotgun (WGS) entry which is preliminary data.</text>
</comment>
<dbReference type="Proteomes" id="UP000244378">
    <property type="component" value="Unassembled WGS sequence"/>
</dbReference>
<evidence type="ECO:0000313" key="4">
    <source>
        <dbReference type="Proteomes" id="UP000469927"/>
    </source>
</evidence>
<evidence type="ECO:0000313" key="1">
    <source>
        <dbReference type="EMBL" id="KAB0882410.1"/>
    </source>
</evidence>
<reference evidence="1 4" key="2">
    <citation type="submission" date="2019-08" db="EMBL/GenBank/DDBJ databases">
        <title>Prevalence, distribution, and phylogeny of type two toxin-antitoxin genes possessed by Cronobacter species where C. sakazakii homologs follow sequence type lineages.</title>
        <authorList>
            <person name="Finkelstein S."/>
            <person name="Negrete F."/>
            <person name="Jang H."/>
            <person name="Gopinath G.R."/>
            <person name="Tall B.D."/>
        </authorList>
    </citation>
    <scope>NUCLEOTIDE SEQUENCE [LARGE SCALE GENOMIC DNA]</scope>
    <source>
        <strain evidence="1 4">MOD1_GK1257</strain>
    </source>
</reference>
<dbReference type="EMBL" id="WAGD01000019">
    <property type="protein sequence ID" value="KAB0882410.1"/>
    <property type="molecule type" value="Genomic_DNA"/>
</dbReference>
<sequence>MIALIQCKIIVMWSDELMIKRSPGKREKDNLLIVMAIKFPGRGKGVASSALVGDDALPAG</sequence>
<dbReference type="AlphaFoldDB" id="A0A2T7AX40"/>
<reference evidence="2 3" key="1">
    <citation type="submission" date="2016-12" db="EMBL/GenBank/DDBJ databases">
        <title>Analysis of the Molecular Diversity Among Cronobacter Species Isolated from Filth Flies Using a Pan Genomic DNA Microarray.</title>
        <authorList>
            <person name="Pava-Ripoll M."/>
            <person name="Tall B."/>
            <person name="Farber J."/>
            <person name="Fanning S."/>
            <person name="Lehner A."/>
            <person name="Stephan R."/>
            <person name="Pagotto F."/>
            <person name="Iverson C."/>
            <person name="Ziobro G."/>
            <person name="Miller A."/>
            <person name="Pearson R."/>
            <person name="Yan Q."/>
            <person name="Kim M."/>
            <person name="Jeong S."/>
            <person name="Park J."/>
            <person name="Jun S."/>
            <person name="Choi H."/>
            <person name="Chung T."/>
            <person name="Yoo Y."/>
            <person name="Park E."/>
            <person name="Hwang S."/>
            <person name="Lee B."/>
            <person name="Sathyamoorthy V."/>
            <person name="Carter L."/>
            <person name="Mammel M."/>
            <person name="Jackson S."/>
            <person name="Kothary M."/>
            <person name="Patel I."/>
            <person name="Grim C."/>
            <person name="Gopinath G."/>
            <person name="Gangiredla J."/>
            <person name="Chase H."/>
        </authorList>
    </citation>
    <scope>NUCLEOTIDE SEQUENCE [LARGE SCALE GENOMIC DNA]</scope>
    <source>
        <strain evidence="2 3">MOD1-Md1s</strain>
    </source>
</reference>
<evidence type="ECO:0000313" key="2">
    <source>
        <dbReference type="EMBL" id="PUX16918.1"/>
    </source>
</evidence>